<reference evidence="2 3" key="1">
    <citation type="journal article" date="2012" name="Genome Biol.">
        <title>Genome and low-iron response of an oceanic diatom adapted to chronic iron limitation.</title>
        <authorList>
            <person name="Lommer M."/>
            <person name="Specht M."/>
            <person name="Roy A.S."/>
            <person name="Kraemer L."/>
            <person name="Andreson R."/>
            <person name="Gutowska M.A."/>
            <person name="Wolf J."/>
            <person name="Bergner S.V."/>
            <person name="Schilhabel M.B."/>
            <person name="Klostermeier U.C."/>
            <person name="Beiko R.G."/>
            <person name="Rosenstiel P."/>
            <person name="Hippler M."/>
            <person name="Laroche J."/>
        </authorList>
    </citation>
    <scope>NUCLEOTIDE SEQUENCE [LARGE SCALE GENOMIC DNA]</scope>
    <source>
        <strain evidence="2 3">CCMP1005</strain>
    </source>
</reference>
<dbReference type="EMBL" id="AGNL01026918">
    <property type="protein sequence ID" value="EJK57835.1"/>
    <property type="molecule type" value="Genomic_DNA"/>
</dbReference>
<protein>
    <submittedName>
        <fullName evidence="2">Uncharacterized protein</fullName>
    </submittedName>
</protein>
<evidence type="ECO:0000313" key="3">
    <source>
        <dbReference type="Proteomes" id="UP000266841"/>
    </source>
</evidence>
<evidence type="ECO:0000256" key="1">
    <source>
        <dbReference type="SAM" id="MobiDB-lite"/>
    </source>
</evidence>
<dbReference type="AlphaFoldDB" id="K0RXW5"/>
<name>K0RXW5_THAOC</name>
<proteinExistence type="predicted"/>
<feature type="compositionally biased region" description="Basic residues" evidence="1">
    <location>
        <begin position="24"/>
        <end position="33"/>
    </location>
</feature>
<feature type="region of interest" description="Disordered" evidence="1">
    <location>
        <begin position="1"/>
        <end position="37"/>
    </location>
</feature>
<comment type="caution">
    <text evidence="2">The sequence shown here is derived from an EMBL/GenBank/DDBJ whole genome shotgun (WGS) entry which is preliminary data.</text>
</comment>
<feature type="non-terminal residue" evidence="2">
    <location>
        <position position="59"/>
    </location>
</feature>
<gene>
    <name evidence="2" type="ORF">THAOC_22080</name>
</gene>
<keyword evidence="3" id="KW-1185">Reference proteome</keyword>
<dbReference type="Proteomes" id="UP000266841">
    <property type="component" value="Unassembled WGS sequence"/>
</dbReference>
<accession>K0RXW5</accession>
<evidence type="ECO:0000313" key="2">
    <source>
        <dbReference type="EMBL" id="EJK57835.1"/>
    </source>
</evidence>
<organism evidence="2 3">
    <name type="scientific">Thalassiosira oceanica</name>
    <name type="common">Marine diatom</name>
    <dbReference type="NCBI Taxonomy" id="159749"/>
    <lineage>
        <taxon>Eukaryota</taxon>
        <taxon>Sar</taxon>
        <taxon>Stramenopiles</taxon>
        <taxon>Ochrophyta</taxon>
        <taxon>Bacillariophyta</taxon>
        <taxon>Coscinodiscophyceae</taxon>
        <taxon>Thalassiosirophycidae</taxon>
        <taxon>Thalassiosirales</taxon>
        <taxon>Thalassiosiraceae</taxon>
        <taxon>Thalassiosira</taxon>
    </lineage>
</organism>
<sequence length="59" mass="7010">MTLNNNNNNKLSRKRKALIDAKRHEAKSRRKLNEKKQELDAQYTALKAQRAIYERLQAE</sequence>